<organism evidence="14 15">
    <name type="scientific">Klebsiella pneumoniae</name>
    <dbReference type="NCBI Taxonomy" id="573"/>
    <lineage>
        <taxon>Bacteria</taxon>
        <taxon>Pseudomonadati</taxon>
        <taxon>Pseudomonadota</taxon>
        <taxon>Gammaproteobacteria</taxon>
        <taxon>Enterobacterales</taxon>
        <taxon>Enterobacteriaceae</taxon>
        <taxon>Klebsiella/Raoultella group</taxon>
        <taxon>Klebsiella</taxon>
        <taxon>Klebsiella pneumoniae complex</taxon>
    </lineage>
</organism>
<evidence type="ECO:0000259" key="13">
    <source>
        <dbReference type="Pfam" id="PF06750"/>
    </source>
</evidence>
<evidence type="ECO:0000256" key="9">
    <source>
        <dbReference type="RuleBase" id="RU003794"/>
    </source>
</evidence>
<keyword evidence="9" id="KW-0808">Transferase</keyword>
<keyword evidence="9" id="KW-0489">Methyltransferase</keyword>
<feature type="transmembrane region" description="Helical" evidence="11">
    <location>
        <begin position="242"/>
        <end position="260"/>
    </location>
</feature>
<feature type="transmembrane region" description="Helical" evidence="11">
    <location>
        <begin position="147"/>
        <end position="166"/>
    </location>
</feature>
<dbReference type="InterPro" id="IPR050882">
    <property type="entry name" value="Prepilin_peptidase/N-MTase"/>
</dbReference>
<evidence type="ECO:0000256" key="1">
    <source>
        <dbReference type="ARBA" id="ARBA00004429"/>
    </source>
</evidence>
<evidence type="ECO:0000256" key="2">
    <source>
        <dbReference type="ARBA" id="ARBA00005801"/>
    </source>
</evidence>
<keyword evidence="9" id="KW-0511">Multifunctional enzyme</keyword>
<accession>A0A378FVH4</accession>
<dbReference type="EMBL" id="UGNC01000005">
    <property type="protein sequence ID" value="STW48626.1"/>
    <property type="molecule type" value="Genomic_DNA"/>
</dbReference>
<dbReference type="Pfam" id="PF06750">
    <property type="entry name" value="A24_N_bact"/>
    <property type="match status" value="1"/>
</dbReference>
<proteinExistence type="inferred from homology"/>
<feature type="transmembrane region" description="Helical" evidence="11">
    <location>
        <begin position="13"/>
        <end position="33"/>
    </location>
</feature>
<evidence type="ECO:0000256" key="7">
    <source>
        <dbReference type="ARBA" id="ARBA00023136"/>
    </source>
</evidence>
<feature type="transmembrane region" description="Helical" evidence="11">
    <location>
        <begin position="119"/>
        <end position="135"/>
    </location>
</feature>
<feature type="domain" description="Prepilin type IV endopeptidase peptidase" evidence="12">
    <location>
        <begin position="123"/>
        <end position="232"/>
    </location>
</feature>
<dbReference type="GO" id="GO:0004190">
    <property type="term" value="F:aspartic-type endopeptidase activity"/>
    <property type="evidence" value="ECO:0007669"/>
    <property type="project" value="UniProtKB-EC"/>
</dbReference>
<evidence type="ECO:0000313" key="15">
    <source>
        <dbReference type="Proteomes" id="UP000255167"/>
    </source>
</evidence>
<feature type="transmembrane region" description="Helical" evidence="11">
    <location>
        <begin position="172"/>
        <end position="191"/>
    </location>
</feature>
<comment type="subcellular location">
    <subcellularLocation>
        <location evidence="1">Cell inner membrane</location>
        <topology evidence="1">Multi-pass membrane protein</topology>
    </subcellularLocation>
    <subcellularLocation>
        <location evidence="9">Cell membrane</location>
        <topology evidence="9">Multi-pass membrane protein</topology>
    </subcellularLocation>
</comment>
<dbReference type="EC" id="3.4.23.43" evidence="9"/>
<keyword evidence="9" id="KW-0378">Hydrolase</keyword>
<gene>
    <name evidence="14" type="primary">outO</name>
    <name evidence="14" type="ORF">NCTC9617_05231</name>
</gene>
<evidence type="ECO:0000256" key="5">
    <source>
        <dbReference type="ARBA" id="ARBA00022692"/>
    </source>
</evidence>
<name>A0A378FVH4_KLEPN</name>
<comment type="function">
    <text evidence="9">Plays an essential role in type IV pili and type II pseudopili formation by proteolytically removing the leader sequence from substrate proteins and subsequently monomethylating the alpha-amino group of the newly exposed N-terminal phenylalanine.</text>
</comment>
<dbReference type="GO" id="GO:0005886">
    <property type="term" value="C:plasma membrane"/>
    <property type="evidence" value="ECO:0007669"/>
    <property type="project" value="UniProtKB-SubCell"/>
</dbReference>
<dbReference type="GO" id="GO:0032259">
    <property type="term" value="P:methylation"/>
    <property type="evidence" value="ECO:0007669"/>
    <property type="project" value="UniProtKB-KW"/>
</dbReference>
<dbReference type="AlphaFoldDB" id="A0A378FVH4"/>
<keyword evidence="6 11" id="KW-1133">Transmembrane helix</keyword>
<feature type="transmembrane region" description="Helical" evidence="11">
    <location>
        <begin position="203"/>
        <end position="230"/>
    </location>
</feature>
<protein>
    <recommendedName>
        <fullName evidence="9">Prepilin leader peptidase/N-methyltransferase</fullName>
        <ecNumber evidence="9">2.1.1.-</ecNumber>
        <ecNumber evidence="9">3.4.23.43</ecNumber>
    </recommendedName>
</protein>
<evidence type="ECO:0000313" key="14">
    <source>
        <dbReference type="EMBL" id="STW48626.1"/>
    </source>
</evidence>
<feature type="region of interest" description="Disordered" evidence="10">
    <location>
        <begin position="297"/>
        <end position="328"/>
    </location>
</feature>
<comment type="catalytic activity">
    <reaction evidence="9">
        <text>Typically cleaves a -Gly-|-Phe- bond to release an N-terminal, basic peptide of 5-8 residues from type IV prepilin, and then N-methylates the new N-terminal amino group, the methyl donor being S-adenosyl-L-methionine.</text>
        <dbReference type="EC" id="3.4.23.43"/>
    </reaction>
</comment>
<keyword evidence="9" id="KW-0645">Protease</keyword>
<keyword evidence="7 11" id="KW-0472">Membrane</keyword>
<dbReference type="EC" id="2.1.1.-" evidence="9"/>
<dbReference type="InterPro" id="IPR000045">
    <property type="entry name" value="Prepilin_IV_endopep_pep"/>
</dbReference>
<dbReference type="GO" id="GO:0008168">
    <property type="term" value="F:methyltransferase activity"/>
    <property type="evidence" value="ECO:0007669"/>
    <property type="project" value="UniProtKB-KW"/>
</dbReference>
<comment type="similarity">
    <text evidence="2 8">Belongs to the peptidase A24 family.</text>
</comment>
<evidence type="ECO:0000256" key="3">
    <source>
        <dbReference type="ARBA" id="ARBA00022475"/>
    </source>
</evidence>
<evidence type="ECO:0000256" key="11">
    <source>
        <dbReference type="SAM" id="Phobius"/>
    </source>
</evidence>
<dbReference type="Gene3D" id="1.20.120.1220">
    <property type="match status" value="1"/>
</dbReference>
<keyword evidence="4" id="KW-0997">Cell inner membrane</keyword>
<dbReference type="PANTHER" id="PTHR30487">
    <property type="entry name" value="TYPE 4 PREPILIN-LIKE PROTEINS LEADER PEPTIDE-PROCESSING ENZYME"/>
    <property type="match status" value="1"/>
</dbReference>
<dbReference type="PANTHER" id="PTHR30487:SF0">
    <property type="entry name" value="PREPILIN LEADER PEPTIDASE_N-METHYLTRANSFERASE-RELATED"/>
    <property type="match status" value="1"/>
</dbReference>
<feature type="domain" description="Prepilin peptidase A24 N-terminal" evidence="13">
    <location>
        <begin position="21"/>
        <end position="109"/>
    </location>
</feature>
<reference evidence="14 15" key="1">
    <citation type="submission" date="2018-06" db="EMBL/GenBank/DDBJ databases">
        <authorList>
            <consortium name="Pathogen Informatics"/>
            <person name="Doyle S."/>
        </authorList>
    </citation>
    <scope>NUCLEOTIDE SEQUENCE [LARGE SCALE GENOMIC DNA]</scope>
    <source>
        <strain evidence="14 15">NCTC9617</strain>
    </source>
</reference>
<sequence>MTTLAALSLHFPFVWYGFLLLFGLALGSFYNVVIYRLPRMLTQTADDERITLSTPGSSCPQCRQPIAWRDNIPLLSFLWLGRRARCCQAPIAWSYPLTELATGLLFILAGALLAPGLPLAGGLVLLSFLLILARIDARTQLLPDRLTLPLLWAGLLFNLNEVYIALPDAVAGAMAGYLALWSVYWLFRLLTGKEALGYGDFKLLAALGAWCGWQVLPQVLLLASASGLVWTLLQRLWTRQSLQQPLAFGPWLALAGGVFFSGSRWSSVCEPTGRAGCRPAAAATSIFCCGGSGRRWPDRPARRVSDSVPSSLSAPRGSSLARRRSDRG</sequence>
<dbReference type="Pfam" id="PF01478">
    <property type="entry name" value="Peptidase_A24"/>
    <property type="match status" value="1"/>
</dbReference>
<dbReference type="PRINTS" id="PR00864">
    <property type="entry name" value="PREPILNPTASE"/>
</dbReference>
<dbReference type="Proteomes" id="UP000255167">
    <property type="component" value="Unassembled WGS sequence"/>
</dbReference>
<evidence type="ECO:0000256" key="4">
    <source>
        <dbReference type="ARBA" id="ARBA00022519"/>
    </source>
</evidence>
<evidence type="ECO:0000256" key="10">
    <source>
        <dbReference type="SAM" id="MobiDB-lite"/>
    </source>
</evidence>
<dbReference type="InterPro" id="IPR014032">
    <property type="entry name" value="Peptidase_A24A_bac"/>
</dbReference>
<dbReference type="InterPro" id="IPR010627">
    <property type="entry name" value="Prepilin_pept_A24_N"/>
</dbReference>
<keyword evidence="3" id="KW-1003">Cell membrane</keyword>
<evidence type="ECO:0000259" key="12">
    <source>
        <dbReference type="Pfam" id="PF01478"/>
    </source>
</evidence>
<keyword evidence="5 9" id="KW-0812">Transmembrane</keyword>
<feature type="transmembrane region" description="Helical" evidence="11">
    <location>
        <begin position="92"/>
        <end position="113"/>
    </location>
</feature>
<evidence type="ECO:0000256" key="8">
    <source>
        <dbReference type="RuleBase" id="RU003793"/>
    </source>
</evidence>
<evidence type="ECO:0000256" key="6">
    <source>
        <dbReference type="ARBA" id="ARBA00022989"/>
    </source>
</evidence>
<dbReference type="GO" id="GO:0006465">
    <property type="term" value="P:signal peptide processing"/>
    <property type="evidence" value="ECO:0007669"/>
    <property type="project" value="TreeGrafter"/>
</dbReference>